<dbReference type="GO" id="GO:0046279">
    <property type="term" value="P:3,4-dihydroxybenzoate biosynthetic process"/>
    <property type="evidence" value="ECO:0007669"/>
    <property type="project" value="UniProtKB-ARBA"/>
</dbReference>
<feature type="active site" description="Proton donor/acceptor" evidence="5">
    <location>
        <position position="135"/>
    </location>
</feature>
<dbReference type="InterPro" id="IPR013785">
    <property type="entry name" value="Aldolase_TIM"/>
</dbReference>
<keyword evidence="4 5" id="KW-0704">Schiff base</keyword>
<comment type="subunit">
    <text evidence="5">Homodimer.</text>
</comment>
<dbReference type="PANTHER" id="PTHR43699">
    <property type="entry name" value="3-DEHYDROQUINATE DEHYDRATASE"/>
    <property type="match status" value="1"/>
</dbReference>
<dbReference type="Proteomes" id="UP000588071">
    <property type="component" value="Unassembled WGS sequence"/>
</dbReference>
<feature type="binding site" evidence="5">
    <location>
        <begin position="38"/>
        <end position="40"/>
    </location>
    <ligand>
        <name>3-dehydroquinate</name>
        <dbReference type="ChEBI" id="CHEBI:32364"/>
    </ligand>
</feature>
<dbReference type="EMBL" id="JARQBI010000001">
    <property type="protein sequence ID" value="MDT2795669.1"/>
    <property type="molecule type" value="Genomic_DNA"/>
</dbReference>
<reference evidence="7 8" key="1">
    <citation type="submission" date="2020-04" db="EMBL/GenBank/DDBJ databases">
        <authorList>
            <person name="Hitch T.C.A."/>
            <person name="Wylensek D."/>
            <person name="Clavel T."/>
        </authorList>
    </citation>
    <scope>NUCLEOTIDE SEQUENCE [LARGE SCALE GENOMIC DNA]</scope>
    <source>
        <strain evidence="7 8">WCA-380-WT-3C</strain>
    </source>
</reference>
<evidence type="ECO:0000256" key="4">
    <source>
        <dbReference type="ARBA" id="ARBA00023270"/>
    </source>
</evidence>
<dbReference type="GO" id="GO:0009423">
    <property type="term" value="P:chorismate biosynthetic process"/>
    <property type="evidence" value="ECO:0007669"/>
    <property type="project" value="UniProtKB-UniRule"/>
</dbReference>
<comment type="function">
    <text evidence="5">Involved in the third step of the chorismate pathway, which leads to the biosynthesis of aromatic amino acids. Catalyzes the cis-dehydration of 3-dehydroquinate (DHQ) and introduces the first double bond of the aromatic ring to yield 3-dehydroshikimate.</text>
</comment>
<dbReference type="PANTHER" id="PTHR43699:SF1">
    <property type="entry name" value="3-DEHYDROQUINATE DEHYDRATASE"/>
    <property type="match status" value="1"/>
</dbReference>
<dbReference type="InterPro" id="IPR001381">
    <property type="entry name" value="DHquinase_I"/>
</dbReference>
<keyword evidence="3 5" id="KW-0456">Lyase</keyword>
<dbReference type="NCBIfam" id="TIGR01093">
    <property type="entry name" value="aroD"/>
    <property type="match status" value="1"/>
</dbReference>
<evidence type="ECO:0000313" key="8">
    <source>
        <dbReference type="Proteomes" id="UP000588071"/>
    </source>
</evidence>
<dbReference type="CDD" id="cd00502">
    <property type="entry name" value="DHQase_I"/>
    <property type="match status" value="1"/>
</dbReference>
<feature type="binding site" evidence="5">
    <location>
        <position position="223"/>
    </location>
    <ligand>
        <name>3-dehydroquinate</name>
        <dbReference type="ChEBI" id="CHEBI:32364"/>
    </ligand>
</feature>
<protein>
    <recommendedName>
        <fullName evidence="5">3-dehydroquinate dehydratase</fullName>
        <shortName evidence="5">3-dehydroquinase</shortName>
        <ecNumber evidence="5">4.2.1.10</ecNumber>
    </recommendedName>
    <alternativeName>
        <fullName evidence="5">Type I DHQase</fullName>
    </alternativeName>
    <alternativeName>
        <fullName evidence="5">Type I dehydroquinase</fullName>
        <shortName evidence="5">DHQ1</shortName>
    </alternativeName>
</protein>
<gene>
    <name evidence="5 7" type="primary">aroD</name>
    <name evidence="7" type="ORF">HF857_04030</name>
    <name evidence="6" type="ORF">P7H47_00070</name>
</gene>
<comment type="catalytic activity">
    <reaction evidence="1 5">
        <text>3-dehydroquinate = 3-dehydroshikimate + H2O</text>
        <dbReference type="Rhea" id="RHEA:21096"/>
        <dbReference type="ChEBI" id="CHEBI:15377"/>
        <dbReference type="ChEBI" id="CHEBI:16630"/>
        <dbReference type="ChEBI" id="CHEBI:32364"/>
        <dbReference type="EC" id="4.2.1.10"/>
    </reaction>
</comment>
<proteinExistence type="inferred from homology"/>
<comment type="caution">
    <text evidence="5">Lacks conserved residue(s) required for the propagation of feature annotation.</text>
</comment>
<feature type="binding site" evidence="5">
    <location>
        <position position="74"/>
    </location>
    <ligand>
        <name>3-dehydroquinate</name>
        <dbReference type="ChEBI" id="CHEBI:32364"/>
    </ligand>
</feature>
<dbReference type="InterPro" id="IPR050146">
    <property type="entry name" value="Type-I_3-dehydroquinase"/>
</dbReference>
<dbReference type="SUPFAM" id="SSF51569">
    <property type="entry name" value="Aldolase"/>
    <property type="match status" value="1"/>
</dbReference>
<feature type="active site" description="Schiff-base intermediate with substrate" evidence="5">
    <location>
        <position position="162"/>
    </location>
</feature>
<organism evidence="7 8">
    <name type="scientific">Enterococcus cecorum</name>
    <dbReference type="NCBI Taxonomy" id="44008"/>
    <lineage>
        <taxon>Bacteria</taxon>
        <taxon>Bacillati</taxon>
        <taxon>Bacillota</taxon>
        <taxon>Bacilli</taxon>
        <taxon>Lactobacillales</taxon>
        <taxon>Enterococcaceae</taxon>
        <taxon>Enterococcus</taxon>
    </lineage>
</organism>
<sequence>MSTSYQRPKICVPLTGRTTEELMAQAEKIRNSSVEMVEWRADYFTEIQDLEHVLVTLRTLRNNLSNKELLFTFRTKEEGGQAQIRLEDYKELCLSVCKLQLVDMIDIELAQAEFLGRNFIKQLKDTQTICLMSYHDFKRTPKDAELIFKIGLMHQMGADIGKLALMPQQLNDVLRTMSLIEKAHTFYDLPLAVMAMGELGKVTRVAGELMGSRFTFGYFGENSAPGQIQVEMLEQILSTLSMKDSVKEETNG</sequence>
<dbReference type="Gene3D" id="3.20.20.70">
    <property type="entry name" value="Aldolase class I"/>
    <property type="match status" value="1"/>
</dbReference>
<dbReference type="EC" id="4.2.1.10" evidence="5"/>
<reference evidence="6" key="2">
    <citation type="submission" date="2023-03" db="EMBL/GenBank/DDBJ databases">
        <authorList>
            <person name="Shen W."/>
            <person name="Cai J."/>
        </authorList>
    </citation>
    <scope>NUCLEOTIDE SEQUENCE</scope>
    <source>
        <strain evidence="6">B245-2</strain>
    </source>
</reference>
<accession>A0A0I9W636</accession>
<evidence type="ECO:0000256" key="1">
    <source>
        <dbReference type="ARBA" id="ARBA00001864"/>
    </source>
</evidence>
<evidence type="ECO:0000256" key="5">
    <source>
        <dbReference type="HAMAP-Rule" id="MF_00214"/>
    </source>
</evidence>
<evidence type="ECO:0000256" key="2">
    <source>
        <dbReference type="ARBA" id="ARBA00023141"/>
    </source>
</evidence>
<feature type="binding site" evidence="5">
    <location>
        <position position="204"/>
    </location>
    <ligand>
        <name>3-dehydroquinate</name>
        <dbReference type="ChEBI" id="CHEBI:32364"/>
    </ligand>
</feature>
<dbReference type="AlphaFoldDB" id="A0A0I9W636"/>
<comment type="caution">
    <text evidence="7">The sequence shown here is derived from an EMBL/GenBank/DDBJ whole genome shotgun (WGS) entry which is preliminary data.</text>
</comment>
<dbReference type="UniPathway" id="UPA00053">
    <property type="reaction ID" value="UER00086"/>
</dbReference>
<dbReference type="EMBL" id="JABAFV010000004">
    <property type="protein sequence ID" value="NME49427.1"/>
    <property type="molecule type" value="Genomic_DNA"/>
</dbReference>
<comment type="pathway">
    <text evidence="5">Metabolic intermediate biosynthesis; chorismate biosynthesis; chorismate from D-erythrose 4-phosphate and phosphoenolpyruvate: step 3/7.</text>
</comment>
<evidence type="ECO:0000313" key="6">
    <source>
        <dbReference type="EMBL" id="MDT2795669.1"/>
    </source>
</evidence>
<evidence type="ECO:0000313" key="7">
    <source>
        <dbReference type="EMBL" id="NME49427.1"/>
    </source>
</evidence>
<dbReference type="FunFam" id="3.20.20.70:FF:000047">
    <property type="entry name" value="3-dehydroquinate dehydratase"/>
    <property type="match status" value="1"/>
</dbReference>
<dbReference type="Proteomes" id="UP001255696">
    <property type="component" value="Unassembled WGS sequence"/>
</dbReference>
<evidence type="ECO:0000256" key="3">
    <source>
        <dbReference type="ARBA" id="ARBA00023239"/>
    </source>
</evidence>
<dbReference type="GO" id="GO:0003855">
    <property type="term" value="F:3-dehydroquinate dehydratase activity"/>
    <property type="evidence" value="ECO:0007669"/>
    <property type="project" value="UniProtKB-UniRule"/>
</dbReference>
<dbReference type="RefSeq" id="WP_047334901.1">
    <property type="nucleotide sequence ID" value="NZ_CP010060.1"/>
</dbReference>
<name>A0A0I9W636_9ENTE</name>
<comment type="similarity">
    <text evidence="5">Belongs to the type-I 3-dehydroquinase family.</text>
</comment>
<keyword evidence="2 5" id="KW-0057">Aromatic amino acid biosynthesis</keyword>
<dbReference type="HAMAP" id="MF_00214">
    <property type="entry name" value="AroD"/>
    <property type="match status" value="1"/>
</dbReference>
<dbReference type="Pfam" id="PF01487">
    <property type="entry name" value="DHquinase_I"/>
    <property type="match status" value="1"/>
</dbReference>
<feature type="binding site" evidence="5">
    <location>
        <position position="227"/>
    </location>
    <ligand>
        <name>3-dehydroquinate</name>
        <dbReference type="ChEBI" id="CHEBI:32364"/>
    </ligand>
</feature>
<dbReference type="GO" id="GO:0009073">
    <property type="term" value="P:aromatic amino acid family biosynthetic process"/>
    <property type="evidence" value="ECO:0007669"/>
    <property type="project" value="UniProtKB-KW"/>
</dbReference>
<dbReference type="GO" id="GO:0008652">
    <property type="term" value="P:amino acid biosynthetic process"/>
    <property type="evidence" value="ECO:0007669"/>
    <property type="project" value="UniProtKB-KW"/>
</dbReference>
<keyword evidence="5" id="KW-0028">Amino-acid biosynthesis</keyword>